<evidence type="ECO:0000313" key="5">
    <source>
        <dbReference type="EMBL" id="ORW04398.1"/>
    </source>
</evidence>
<feature type="compositionally biased region" description="Pro residues" evidence="1">
    <location>
        <begin position="457"/>
        <end position="471"/>
    </location>
</feature>
<comment type="caution">
    <text evidence="5">The sequence shown here is derived from an EMBL/GenBank/DDBJ whole genome shotgun (WGS) entry which is preliminary data.</text>
</comment>
<feature type="domain" description="Mammalian cell entry C-terminal" evidence="4">
    <location>
        <begin position="123"/>
        <end position="286"/>
    </location>
</feature>
<dbReference type="PANTHER" id="PTHR33371">
    <property type="entry name" value="INTERMEMBRANE PHOSPHOLIPID TRANSPORT SYSTEM BINDING PROTEIN MLAD-RELATED"/>
    <property type="match status" value="1"/>
</dbReference>
<evidence type="ECO:0000259" key="3">
    <source>
        <dbReference type="Pfam" id="PF02470"/>
    </source>
</evidence>
<keyword evidence="2" id="KW-1133">Transmembrane helix</keyword>
<organism evidence="5 6">
    <name type="scientific">Mycobacterium kyorinense</name>
    <dbReference type="NCBI Taxonomy" id="487514"/>
    <lineage>
        <taxon>Bacteria</taxon>
        <taxon>Bacillati</taxon>
        <taxon>Actinomycetota</taxon>
        <taxon>Actinomycetes</taxon>
        <taxon>Mycobacteriales</taxon>
        <taxon>Mycobacteriaceae</taxon>
        <taxon>Mycobacterium</taxon>
    </lineage>
</organism>
<keyword evidence="2" id="KW-0812">Transmembrane</keyword>
<evidence type="ECO:0000313" key="6">
    <source>
        <dbReference type="Proteomes" id="UP000193487"/>
    </source>
</evidence>
<dbReference type="AlphaFoldDB" id="A0A1X1XZY0"/>
<dbReference type="Pfam" id="PF02470">
    <property type="entry name" value="MlaD"/>
    <property type="match status" value="1"/>
</dbReference>
<name>A0A1X1XZY0_9MYCO</name>
<evidence type="ECO:0000256" key="1">
    <source>
        <dbReference type="SAM" id="MobiDB-lite"/>
    </source>
</evidence>
<dbReference type="InterPro" id="IPR005693">
    <property type="entry name" value="Mce"/>
</dbReference>
<feature type="compositionally biased region" description="Pro residues" evidence="1">
    <location>
        <begin position="490"/>
        <end position="515"/>
    </location>
</feature>
<feature type="transmembrane region" description="Helical" evidence="2">
    <location>
        <begin position="12"/>
        <end position="33"/>
    </location>
</feature>
<dbReference type="Proteomes" id="UP000193487">
    <property type="component" value="Unassembled WGS sequence"/>
</dbReference>
<feature type="domain" description="Mce/MlaD" evidence="3">
    <location>
        <begin position="41"/>
        <end position="116"/>
    </location>
</feature>
<dbReference type="InterPro" id="IPR003399">
    <property type="entry name" value="Mce/MlaD"/>
</dbReference>
<accession>A0A1X1XZY0</accession>
<keyword evidence="2" id="KW-0472">Membrane</keyword>
<dbReference type="OrthoDB" id="4516955at2"/>
<evidence type="ECO:0000259" key="4">
    <source>
        <dbReference type="Pfam" id="PF11887"/>
    </source>
</evidence>
<evidence type="ECO:0000256" key="2">
    <source>
        <dbReference type="SAM" id="Phobius"/>
    </source>
</evidence>
<dbReference type="InterPro" id="IPR052336">
    <property type="entry name" value="MlaD_Phospholipid_Transporter"/>
</dbReference>
<dbReference type="PANTHER" id="PTHR33371:SF4">
    <property type="entry name" value="INTERMEMBRANE PHOSPHOLIPID TRANSPORT SYSTEM BINDING PROTEIN MLAD"/>
    <property type="match status" value="1"/>
</dbReference>
<reference evidence="5 6" key="1">
    <citation type="submission" date="2016-01" db="EMBL/GenBank/DDBJ databases">
        <title>The new phylogeny of the genus Mycobacterium.</title>
        <authorList>
            <person name="Tarcisio F."/>
            <person name="Conor M."/>
            <person name="Antonella G."/>
            <person name="Elisabetta G."/>
            <person name="Giulia F.S."/>
            <person name="Sara T."/>
            <person name="Anna F."/>
            <person name="Clotilde B."/>
            <person name="Roberto B."/>
            <person name="Veronica D.S."/>
            <person name="Fabio R."/>
            <person name="Monica P."/>
            <person name="Olivier J."/>
            <person name="Enrico T."/>
            <person name="Nicola S."/>
        </authorList>
    </citation>
    <scope>NUCLEOTIDE SEQUENCE [LARGE SCALE GENOMIC DNA]</scope>
    <source>
        <strain evidence="5 6">DSM 45166</strain>
    </source>
</reference>
<dbReference type="EMBL" id="LQPE01000106">
    <property type="protein sequence ID" value="ORW04398.1"/>
    <property type="molecule type" value="Genomic_DNA"/>
</dbReference>
<dbReference type="RefSeq" id="WP_057003329.1">
    <property type="nucleotide sequence ID" value="NZ_LLXQ01000022.1"/>
</dbReference>
<dbReference type="InterPro" id="IPR024516">
    <property type="entry name" value="Mce_C"/>
</dbReference>
<dbReference type="Pfam" id="PF11887">
    <property type="entry name" value="Mce4_CUP1"/>
    <property type="match status" value="1"/>
</dbReference>
<dbReference type="GO" id="GO:0005576">
    <property type="term" value="C:extracellular region"/>
    <property type="evidence" value="ECO:0007669"/>
    <property type="project" value="TreeGrafter"/>
</dbReference>
<keyword evidence="6" id="KW-1185">Reference proteome</keyword>
<feature type="region of interest" description="Disordered" evidence="1">
    <location>
        <begin position="451"/>
        <end position="523"/>
    </location>
</feature>
<gene>
    <name evidence="5" type="ORF">AWC14_03925</name>
</gene>
<dbReference type="NCBIfam" id="TIGR00996">
    <property type="entry name" value="Mtu_fam_mce"/>
    <property type="match status" value="1"/>
</dbReference>
<sequence>MSNIFRTRNTRTASLITGSLAVVVILAAGFAGLRLYHTLTNNTVVAYFPEANALYSGDKVQIMGIRVGSVDKIEPAGDKMKVTFHYRNKYKVPADASAVIVNPTVVASRSIQLEPPYKGGPVLAHNAVIPIERTAVPTEWDQLRNSVANIIDKLGPTPEQPKGPFGDLIESSADGLAGKGKLINTTLESLSRSLNALNEGRGDFFAVARSLAMFVNALHKDDRQFVALNNNLAQFTDRLTGSDRDLGNAIQQFDGLLSTLRPFLAKNREVLAHDVDNLANLTTTLVQPEPLNGLETGLHVLPTLQANLGGIYHPSHGAVMSIPAIPNFTNPMQFICSMIQAGSRLGYQDSAELCAQYLAPILDAIKFNYLPFGLNLFSTAETLPKEVAYSEPRLQPPPGYKDTTVPGIWVPDTPLSHRNTQPGWVVAPGMQGTQVGPVTASLLTPESLAELMGGPDAAPPPSGVQTPPGPPNAYDEYPVVPPIGLQAPQVPVPAPPPAPGVVPGPVAPTPAPDAAPLPAEAGS</sequence>
<proteinExistence type="predicted"/>
<protein>
    <submittedName>
        <fullName evidence="5">Mammalian cell entry protein</fullName>
    </submittedName>
</protein>